<dbReference type="PROSITE" id="PS50885">
    <property type="entry name" value="HAMP"/>
    <property type="match status" value="1"/>
</dbReference>
<dbReference type="PANTHER" id="PTHR45228">
    <property type="entry name" value="CYCLIC DI-GMP PHOSPHODIESTERASE TM_0186-RELATED"/>
    <property type="match status" value="1"/>
</dbReference>
<proteinExistence type="predicted"/>
<organism evidence="4 5">
    <name type="scientific">Candidatus Litorirhabdus singularis</name>
    <dbReference type="NCBI Taxonomy" id="2518993"/>
    <lineage>
        <taxon>Bacteria</taxon>
        <taxon>Pseudomonadati</taxon>
        <taxon>Pseudomonadota</taxon>
        <taxon>Gammaproteobacteria</taxon>
        <taxon>Cellvibrionales</taxon>
        <taxon>Halieaceae</taxon>
        <taxon>Candidatus Litorirhabdus</taxon>
    </lineage>
</organism>
<dbReference type="Pfam" id="PF01590">
    <property type="entry name" value="GAF"/>
    <property type="match status" value="1"/>
</dbReference>
<dbReference type="PROSITE" id="PS51832">
    <property type="entry name" value="HD_GYP"/>
    <property type="match status" value="1"/>
</dbReference>
<sequence length="984" mass="109203">MRRYYPLRVQLSLVIVALIVVVGVAVTWSNQQTVSALLLDKAVGDFDAAGEALRLDYRSRYGAVDSSLTALSYSPLTAAQTLQERLQYAGQLAEILLAQRGISALQVGYADDDYFVIRLVGIPGEEDARLREQRGFFAAPDSASYVVDSISRGSSGTLLRERLFLDHTLAVLKREPAQPDPYLASSRPWYLAARADPGKNAHTDPYWFYFLQTQGFTLSRSSPDGAAVVAADVPLFQLSDTLASNPLTPSASSALYLEDGRVIAYSGYRRLQAVVGDDNAEMPDIGQLRDAPFQVIASQFTPGQSWYSFEHEGQDWYGSLVKVGLHDGLEPTLVVAAPASELLSLALALRQRDVVVTALMIVIALVIGWSVARSVARPLVDLATYAERITRFDFDTPHQSDSNIREVHQLIQTMNQMQVTISRFLGLIQSMAAEQDFERLLQKVSDEIHSVSQSDAVALLLLDKDRTALEISGLSGIDDPLARGAIMASRLTLDAENLLVQAWRSDSNQSLLVQPDTPGLGALCETLGAEQIDILTLPLRGRRGDTTGLLCVVNRVDQAAEVVDQHAPDKFSFLQALSGFASVTIESRQLLQSQKDLLDSFIRVIADAIDAKSPYTGGHCQRVPELTFMLAEAACAADDPIFGDFALSSEQWEELRIAGWMHDCGKVTTPEYVVDKATKLETIYDRIHEIRTRFEVLKRDAEIDYWQGRVSGQDEAALKHTLDAQWAELDAEFEHVAQCNIGGEFLDDESLQRLQKIAARTWRRTLDDELGISWEERQRREGSDPVSLPVQESLLADKPQHIFARTDSDLHAPDNPWGFKVEAPEHRYNRGEIYNLSVKRGTLTPEERFQINDHMVQTIIMLAQLPFPEHLQNVPDIAGGHHEKMDGTGYPRKLLRDDMPLTARMMAIADIFEALTARDRPYKKPKTLANSLQIMAGMAADSHIDVELFRLFVQSGTALRYAEQFLLPEQIDEVDVKAVLAAAG</sequence>
<dbReference type="Gene3D" id="3.30.450.20">
    <property type="entry name" value="PAS domain"/>
    <property type="match status" value="2"/>
</dbReference>
<feature type="transmembrane region" description="Helical" evidence="1">
    <location>
        <begin position="7"/>
        <end position="28"/>
    </location>
</feature>
<dbReference type="SMART" id="SM00065">
    <property type="entry name" value="GAF"/>
    <property type="match status" value="1"/>
</dbReference>
<dbReference type="SMART" id="SM00304">
    <property type="entry name" value="HAMP"/>
    <property type="match status" value="1"/>
</dbReference>
<dbReference type="InterPro" id="IPR003660">
    <property type="entry name" value="HAMP_dom"/>
</dbReference>
<dbReference type="PANTHER" id="PTHR45228:SF5">
    <property type="entry name" value="CYCLIC DI-GMP PHOSPHODIESTERASE VC_1348-RELATED"/>
    <property type="match status" value="1"/>
</dbReference>
<dbReference type="Gene3D" id="3.30.450.40">
    <property type="match status" value="1"/>
</dbReference>
<protein>
    <submittedName>
        <fullName evidence="4">HAMP domain-containing protein</fullName>
    </submittedName>
</protein>
<reference evidence="4" key="1">
    <citation type="submission" date="2019-02" db="EMBL/GenBank/DDBJ databases">
        <authorList>
            <person name="Li S.-H."/>
        </authorList>
    </citation>
    <scope>NUCLEOTIDE SEQUENCE</scope>
    <source>
        <strain evidence="4">IMCC14734</strain>
    </source>
</reference>
<keyword evidence="1" id="KW-0472">Membrane</keyword>
<dbReference type="InterPro" id="IPR003607">
    <property type="entry name" value="HD/PDEase_dom"/>
</dbReference>
<dbReference type="InterPro" id="IPR037522">
    <property type="entry name" value="HD_GYP_dom"/>
</dbReference>
<dbReference type="SUPFAM" id="SSF109604">
    <property type="entry name" value="HD-domain/PDEase-like"/>
    <property type="match status" value="2"/>
</dbReference>
<name>A0ABT3TI89_9GAMM</name>
<feature type="domain" description="HD-GYP" evidence="3">
    <location>
        <begin position="759"/>
        <end position="968"/>
    </location>
</feature>
<dbReference type="Pfam" id="PF13487">
    <property type="entry name" value="HD_5"/>
    <property type="match status" value="1"/>
</dbReference>
<dbReference type="InterPro" id="IPR003018">
    <property type="entry name" value="GAF"/>
</dbReference>
<evidence type="ECO:0000259" key="2">
    <source>
        <dbReference type="PROSITE" id="PS50885"/>
    </source>
</evidence>
<dbReference type="CDD" id="cd00077">
    <property type="entry name" value="HDc"/>
    <property type="match status" value="2"/>
</dbReference>
<keyword evidence="5" id="KW-1185">Reference proteome</keyword>
<dbReference type="Gene3D" id="6.10.340.10">
    <property type="match status" value="1"/>
</dbReference>
<dbReference type="SMART" id="SM00471">
    <property type="entry name" value="HDc"/>
    <property type="match status" value="1"/>
</dbReference>
<gene>
    <name evidence="4" type="ORF">EYC98_13795</name>
</gene>
<keyword evidence="1" id="KW-1133">Transmembrane helix</keyword>
<keyword evidence="1" id="KW-0812">Transmembrane</keyword>
<dbReference type="SUPFAM" id="SSF55781">
    <property type="entry name" value="GAF domain-like"/>
    <property type="match status" value="1"/>
</dbReference>
<evidence type="ECO:0000259" key="3">
    <source>
        <dbReference type="PROSITE" id="PS51832"/>
    </source>
</evidence>
<evidence type="ECO:0000313" key="5">
    <source>
        <dbReference type="Proteomes" id="UP001143362"/>
    </source>
</evidence>
<evidence type="ECO:0000256" key="1">
    <source>
        <dbReference type="SAM" id="Phobius"/>
    </source>
</evidence>
<dbReference type="Gene3D" id="1.10.3210.10">
    <property type="entry name" value="Hypothetical protein af1432"/>
    <property type="match status" value="2"/>
</dbReference>
<comment type="caution">
    <text evidence="4">The sequence shown here is derived from an EMBL/GenBank/DDBJ whole genome shotgun (WGS) entry which is preliminary data.</text>
</comment>
<feature type="domain" description="HAMP" evidence="2">
    <location>
        <begin position="373"/>
        <end position="426"/>
    </location>
</feature>
<dbReference type="InterPro" id="IPR029016">
    <property type="entry name" value="GAF-like_dom_sf"/>
</dbReference>
<dbReference type="Proteomes" id="UP001143362">
    <property type="component" value="Unassembled WGS sequence"/>
</dbReference>
<dbReference type="InterPro" id="IPR052020">
    <property type="entry name" value="Cyclic_di-GMP/3'3'-cGAMP_PDE"/>
</dbReference>
<accession>A0ABT3TI89</accession>
<dbReference type="RefSeq" id="WP_279245925.1">
    <property type="nucleotide sequence ID" value="NZ_SHNN01000002.1"/>
</dbReference>
<dbReference type="SUPFAM" id="SSF158472">
    <property type="entry name" value="HAMP domain-like"/>
    <property type="match status" value="1"/>
</dbReference>
<dbReference type="EMBL" id="SHNN01000002">
    <property type="protein sequence ID" value="MCX2981930.1"/>
    <property type="molecule type" value="Genomic_DNA"/>
</dbReference>
<evidence type="ECO:0000313" key="4">
    <source>
        <dbReference type="EMBL" id="MCX2981930.1"/>
    </source>
</evidence>